<keyword evidence="2" id="KW-0378">Hydrolase</keyword>
<dbReference type="InterPro" id="IPR032466">
    <property type="entry name" value="Metal_Hydrolase"/>
</dbReference>
<dbReference type="CDD" id="cd01300">
    <property type="entry name" value="YtcJ_like"/>
    <property type="match status" value="1"/>
</dbReference>
<name>A0ABY8XAR2_9PSEU</name>
<evidence type="ECO:0000259" key="1">
    <source>
        <dbReference type="Pfam" id="PF07969"/>
    </source>
</evidence>
<dbReference type="GO" id="GO:0016787">
    <property type="term" value="F:hydrolase activity"/>
    <property type="evidence" value="ECO:0007669"/>
    <property type="project" value="UniProtKB-KW"/>
</dbReference>
<dbReference type="EC" id="3.5.-.-" evidence="2"/>
<dbReference type="Gene3D" id="2.30.40.10">
    <property type="entry name" value="Urease, subunit C, domain 1"/>
    <property type="match status" value="1"/>
</dbReference>
<dbReference type="SUPFAM" id="SSF51338">
    <property type="entry name" value="Composite domain of metallo-dependent hydrolases"/>
    <property type="match status" value="1"/>
</dbReference>
<gene>
    <name evidence="2" type="ORF">QP939_31965</name>
</gene>
<dbReference type="PANTHER" id="PTHR22642:SF2">
    <property type="entry name" value="PROTEIN LONG AFTER FAR-RED 3"/>
    <property type="match status" value="1"/>
</dbReference>
<keyword evidence="3" id="KW-1185">Reference proteome</keyword>
<accession>A0ABY8XAR2</accession>
<proteinExistence type="predicted"/>
<sequence>MAAAGAAVAGAFPAGTAEARSGPADLIVHNGRVLTLDQHFRSAEAIAVRGGRVLAVGGAREVKRLAGPRTQLLDAAGGTVLPGINDSHLHLSSFGLNRPPWTYDVDKATIDEVVEAVRAAVAQAPSPDSWIRGGGWQELKLPRAPRAADIDPVSGNHPVVLKDFSGHAISVNSAVLRLAGITRDTVPPVGGVIDKDADGEPTGVLRETARNLVQSVIPAFSAAEVSQAIDIGVGLLHAVGITSLTEPGIGLDTLEIYRDKARARRLPMRITALLSGGMAPATVRRILGGYRPAKDVDPRFVRVAGIKVYADGIPRFQTSWMNQPYLDGTNGTMVIDGANTAEQIANLHEMIRLATDAGMQVGTHATGDATTDAVVAGYVKAGGPDLRHYVIHCNFPSAATLRTMARHDIGANLNAEILYLQGRVLESIIGPELTEYQWPYRSALNAGVRVASGSDAPVVAPAWLRGVLAATLREGAAGQVAGEAERITVREALATYTSTSAWQDHAESWKGTLEPGKAADICVVGGDVLEVDPHDLGTLPITATVVDGRVVYERSSGAQGTLADAAALTTSGCSHNGRCCCEVAEEIRG</sequence>
<evidence type="ECO:0000313" key="3">
    <source>
        <dbReference type="Proteomes" id="UP001227101"/>
    </source>
</evidence>
<organism evidence="2 3">
    <name type="scientific">Amycolatopsis nalaikhensis</name>
    <dbReference type="NCBI Taxonomy" id="715472"/>
    <lineage>
        <taxon>Bacteria</taxon>
        <taxon>Bacillati</taxon>
        <taxon>Actinomycetota</taxon>
        <taxon>Actinomycetes</taxon>
        <taxon>Pseudonocardiales</taxon>
        <taxon>Pseudonocardiaceae</taxon>
        <taxon>Amycolatopsis</taxon>
    </lineage>
</organism>
<dbReference type="InterPro" id="IPR011059">
    <property type="entry name" value="Metal-dep_hydrolase_composite"/>
</dbReference>
<protein>
    <submittedName>
        <fullName evidence="2">Amidohydrolase</fullName>
        <ecNumber evidence="2">3.5.-.-</ecNumber>
    </submittedName>
</protein>
<dbReference type="InterPro" id="IPR033932">
    <property type="entry name" value="YtcJ-like"/>
</dbReference>
<dbReference type="EMBL" id="CP127173">
    <property type="protein sequence ID" value="WIV53499.1"/>
    <property type="molecule type" value="Genomic_DNA"/>
</dbReference>
<evidence type="ECO:0000313" key="2">
    <source>
        <dbReference type="EMBL" id="WIV53499.1"/>
    </source>
</evidence>
<dbReference type="RefSeq" id="WP_285449927.1">
    <property type="nucleotide sequence ID" value="NZ_CP127173.1"/>
</dbReference>
<dbReference type="InterPro" id="IPR013108">
    <property type="entry name" value="Amidohydro_3"/>
</dbReference>
<dbReference type="PANTHER" id="PTHR22642">
    <property type="entry name" value="IMIDAZOLONEPROPIONASE"/>
    <property type="match status" value="1"/>
</dbReference>
<dbReference type="Gene3D" id="3.20.20.140">
    <property type="entry name" value="Metal-dependent hydrolases"/>
    <property type="match status" value="1"/>
</dbReference>
<dbReference type="Proteomes" id="UP001227101">
    <property type="component" value="Chromosome"/>
</dbReference>
<reference evidence="2 3" key="1">
    <citation type="submission" date="2023-06" db="EMBL/GenBank/DDBJ databases">
        <authorList>
            <person name="Oyuntsetseg B."/>
            <person name="Kim S.B."/>
        </authorList>
    </citation>
    <scope>NUCLEOTIDE SEQUENCE [LARGE SCALE GENOMIC DNA]</scope>
    <source>
        <strain evidence="2 3">2-2</strain>
    </source>
</reference>
<feature type="domain" description="Amidohydrolase 3" evidence="1">
    <location>
        <begin position="71"/>
        <end position="552"/>
    </location>
</feature>
<dbReference type="Pfam" id="PF07969">
    <property type="entry name" value="Amidohydro_3"/>
    <property type="match status" value="1"/>
</dbReference>
<dbReference type="SUPFAM" id="SSF51556">
    <property type="entry name" value="Metallo-dependent hydrolases"/>
    <property type="match status" value="1"/>
</dbReference>
<dbReference type="Gene3D" id="3.10.310.70">
    <property type="match status" value="1"/>
</dbReference>